<gene>
    <name evidence="1" type="ORF">AYI68_g4105</name>
</gene>
<protein>
    <submittedName>
        <fullName evidence="1">Uncharacterized protein</fullName>
    </submittedName>
</protein>
<keyword evidence="2" id="KW-1185">Reference proteome</keyword>
<comment type="caution">
    <text evidence="1">The sequence shown here is derived from an EMBL/GenBank/DDBJ whole genome shotgun (WGS) entry which is preliminary data.</text>
</comment>
<evidence type="ECO:0000313" key="1">
    <source>
        <dbReference type="EMBL" id="OLY81788.1"/>
    </source>
</evidence>
<dbReference type="Proteomes" id="UP000187455">
    <property type="component" value="Unassembled WGS sequence"/>
</dbReference>
<organism evidence="1 2">
    <name type="scientific">Smittium mucronatum</name>
    <dbReference type="NCBI Taxonomy" id="133383"/>
    <lineage>
        <taxon>Eukaryota</taxon>
        <taxon>Fungi</taxon>
        <taxon>Fungi incertae sedis</taxon>
        <taxon>Zoopagomycota</taxon>
        <taxon>Kickxellomycotina</taxon>
        <taxon>Harpellomycetes</taxon>
        <taxon>Harpellales</taxon>
        <taxon>Legeriomycetaceae</taxon>
        <taxon>Smittium</taxon>
    </lineage>
</organism>
<name>A0A1R0GY63_9FUNG</name>
<dbReference type="AlphaFoldDB" id="A0A1R0GY63"/>
<reference evidence="1 2" key="1">
    <citation type="journal article" date="2016" name="Mol. Biol. Evol.">
        <title>Genome-Wide Survey of Gut Fungi (Harpellales) Reveals the First Horizontally Transferred Ubiquitin Gene from a Mosquito Host.</title>
        <authorList>
            <person name="Wang Y."/>
            <person name="White M.M."/>
            <person name="Kvist S."/>
            <person name="Moncalvo J.M."/>
        </authorList>
    </citation>
    <scope>NUCLEOTIDE SEQUENCE [LARGE SCALE GENOMIC DNA]</scope>
    <source>
        <strain evidence="1 2">ALG-7-W6</strain>
    </source>
</reference>
<evidence type="ECO:0000313" key="2">
    <source>
        <dbReference type="Proteomes" id="UP000187455"/>
    </source>
</evidence>
<accession>A0A1R0GY63</accession>
<dbReference type="EMBL" id="LSSL01002161">
    <property type="protein sequence ID" value="OLY81788.1"/>
    <property type="molecule type" value="Genomic_DNA"/>
</dbReference>
<sequence>MRIIYCESWIFLDPTVHIMSTFLTTVDAYSFNGVGCYFMEPLLGHALTVSFRSPSVSGVDKKSSSIEGGA</sequence>
<proteinExistence type="predicted"/>